<dbReference type="EMBL" id="JAJSOF020000015">
    <property type="protein sequence ID" value="KAJ4442030.1"/>
    <property type="molecule type" value="Genomic_DNA"/>
</dbReference>
<name>A0ABQ8T6B8_PERAM</name>
<comment type="caution">
    <text evidence="1">The sequence shown here is derived from an EMBL/GenBank/DDBJ whole genome shotgun (WGS) entry which is preliminary data.</text>
</comment>
<organism evidence="1 2">
    <name type="scientific">Periplaneta americana</name>
    <name type="common">American cockroach</name>
    <name type="synonym">Blatta americana</name>
    <dbReference type="NCBI Taxonomy" id="6978"/>
    <lineage>
        <taxon>Eukaryota</taxon>
        <taxon>Metazoa</taxon>
        <taxon>Ecdysozoa</taxon>
        <taxon>Arthropoda</taxon>
        <taxon>Hexapoda</taxon>
        <taxon>Insecta</taxon>
        <taxon>Pterygota</taxon>
        <taxon>Neoptera</taxon>
        <taxon>Polyneoptera</taxon>
        <taxon>Dictyoptera</taxon>
        <taxon>Blattodea</taxon>
        <taxon>Blattoidea</taxon>
        <taxon>Blattidae</taxon>
        <taxon>Blattinae</taxon>
        <taxon>Periplaneta</taxon>
    </lineage>
</organism>
<evidence type="ECO:0000313" key="2">
    <source>
        <dbReference type="Proteomes" id="UP001148838"/>
    </source>
</evidence>
<evidence type="ECO:0000313" key="1">
    <source>
        <dbReference type="EMBL" id="KAJ4442030.1"/>
    </source>
</evidence>
<protein>
    <submittedName>
        <fullName evidence="1">Uncharacterized protein</fullName>
    </submittedName>
</protein>
<dbReference type="Proteomes" id="UP001148838">
    <property type="component" value="Unassembled WGS sequence"/>
</dbReference>
<accession>A0ABQ8T6B8</accession>
<keyword evidence="2" id="KW-1185">Reference proteome</keyword>
<proteinExistence type="predicted"/>
<reference evidence="1 2" key="1">
    <citation type="journal article" date="2022" name="Allergy">
        <title>Genome assembly and annotation of Periplaneta americana reveal a comprehensive cockroach allergen profile.</title>
        <authorList>
            <person name="Wang L."/>
            <person name="Xiong Q."/>
            <person name="Saelim N."/>
            <person name="Wang L."/>
            <person name="Nong W."/>
            <person name="Wan A.T."/>
            <person name="Shi M."/>
            <person name="Liu X."/>
            <person name="Cao Q."/>
            <person name="Hui J.H.L."/>
            <person name="Sookrung N."/>
            <person name="Leung T.F."/>
            <person name="Tungtrongchitr A."/>
            <person name="Tsui S.K.W."/>
        </authorList>
    </citation>
    <scope>NUCLEOTIDE SEQUENCE [LARGE SCALE GENOMIC DNA]</scope>
    <source>
        <strain evidence="1">PWHHKU_190912</strain>
    </source>
</reference>
<sequence>MAGLSVRNRNKVGSVSEFQRRSVESRQLFCIRYEIAVFKQRNHCLLLFLLWIATEDCRLKREVFATDIPSLCISNEVKPISTCVDKIGDSDMVFGEMRPRIRFGLLDIRLTVRKNSEKSNQVISSTGIEPTHECKSGLVGKRLSRLSYAGGYIILF</sequence>
<gene>
    <name evidence="1" type="ORF">ANN_11894</name>
</gene>